<protein>
    <submittedName>
        <fullName evidence="1">Phosphoribosyltransferase</fullName>
    </submittedName>
</protein>
<dbReference type="SUPFAM" id="SSF53271">
    <property type="entry name" value="PRTase-like"/>
    <property type="match status" value="1"/>
</dbReference>
<dbReference type="InterPro" id="IPR000836">
    <property type="entry name" value="PRTase_dom"/>
</dbReference>
<dbReference type="InterPro" id="IPR029057">
    <property type="entry name" value="PRTase-like"/>
</dbReference>
<gene>
    <name evidence="1" type="ORF">DW250_09205</name>
</gene>
<dbReference type="EMBL" id="QRIN01000035">
    <property type="protein sequence ID" value="RHG65145.1"/>
    <property type="molecule type" value="Genomic_DNA"/>
</dbReference>
<evidence type="ECO:0000313" key="1">
    <source>
        <dbReference type="EMBL" id="RHG65145.1"/>
    </source>
</evidence>
<name>A0A3R6H599_9BACT</name>
<keyword evidence="1" id="KW-0328">Glycosyltransferase</keyword>
<dbReference type="AlphaFoldDB" id="A0A3R6H599"/>
<dbReference type="CDD" id="cd06223">
    <property type="entry name" value="PRTases_typeI"/>
    <property type="match status" value="1"/>
</dbReference>
<accession>A0A3R6H599</accession>
<evidence type="ECO:0000313" key="2">
    <source>
        <dbReference type="Proteomes" id="UP000286501"/>
    </source>
</evidence>
<dbReference type="Gene3D" id="3.40.50.2020">
    <property type="match status" value="1"/>
</dbReference>
<dbReference type="RefSeq" id="WP_118201012.1">
    <property type="nucleotide sequence ID" value="NZ_QRIE01000034.1"/>
</dbReference>
<keyword evidence="1" id="KW-0808">Transferase</keyword>
<comment type="caution">
    <text evidence="1">The sequence shown here is derived from an EMBL/GenBank/DDBJ whole genome shotgun (WGS) entry which is preliminary data.</text>
</comment>
<sequence>MYNYHYIKNYLPVRYQANAQQLADRQTCYNFKDGYLNDEIKSGFLDKIQEITNGEKTGWSICFIPASTKSKTVTRYQKLAEAILAAGYKVVIDAIYNEHDHEAGHLTGKSGNPIEGFGFNTSRITGEKIIVIDDIITRGKTFEMVAEKLKSMGAASITGLFLAKTINPDYHPHYNPMIDYDPEDDYDPADYYEEEDDYDPADYYEEEKTYDNYNGSYAQDVEGWSDQDIDDVFDGDPDAYWNID</sequence>
<proteinExistence type="predicted"/>
<organism evidence="1 2">
    <name type="scientific">Segatella copri</name>
    <dbReference type="NCBI Taxonomy" id="165179"/>
    <lineage>
        <taxon>Bacteria</taxon>
        <taxon>Pseudomonadati</taxon>
        <taxon>Bacteroidota</taxon>
        <taxon>Bacteroidia</taxon>
        <taxon>Bacteroidales</taxon>
        <taxon>Prevotellaceae</taxon>
        <taxon>Segatella</taxon>
    </lineage>
</organism>
<reference evidence="1 2" key="1">
    <citation type="submission" date="2018-08" db="EMBL/GenBank/DDBJ databases">
        <title>A genome reference for cultivated species of the human gut microbiota.</title>
        <authorList>
            <person name="Zou Y."/>
            <person name="Xue W."/>
            <person name="Luo G."/>
        </authorList>
    </citation>
    <scope>NUCLEOTIDE SEQUENCE [LARGE SCALE GENOMIC DNA]</scope>
    <source>
        <strain evidence="1 2">AM22-1</strain>
    </source>
</reference>
<dbReference type="Proteomes" id="UP000286501">
    <property type="component" value="Unassembled WGS sequence"/>
</dbReference>
<dbReference type="GO" id="GO:0016757">
    <property type="term" value="F:glycosyltransferase activity"/>
    <property type="evidence" value="ECO:0007669"/>
    <property type="project" value="UniProtKB-KW"/>
</dbReference>